<dbReference type="RefSeq" id="WP_220437575.1">
    <property type="nucleotide sequence ID" value="NZ_RCIA01000004.1"/>
</dbReference>
<keyword evidence="1" id="KW-0378">Hydrolase</keyword>
<organism evidence="2">
    <name type="scientific">Pseudolactococcus raffinolactis</name>
    <dbReference type="NCBI Taxonomy" id="1366"/>
    <lineage>
        <taxon>Bacteria</taxon>
        <taxon>Bacillati</taxon>
        <taxon>Bacillota</taxon>
        <taxon>Bacilli</taxon>
        <taxon>Lactobacillales</taxon>
        <taxon>Streptococcaceae</taxon>
        <taxon>Pseudolactococcus</taxon>
    </lineage>
</organism>
<dbReference type="InterPro" id="IPR004221">
    <property type="entry name" value="Restrct_endonuc_II_EcoRI"/>
</dbReference>
<dbReference type="SMR" id="A0A143Z8X7"/>
<dbReference type="Gene3D" id="3.40.580.10">
    <property type="entry name" value="Eco RI Endonuclease, subunit A"/>
    <property type="match status" value="1"/>
</dbReference>
<reference evidence="2" key="1">
    <citation type="submission" date="2016-02" db="EMBL/GenBank/DDBJ databases">
        <title>Type II restriction system from Lactococcus raffinolactis BGTRK10-1.</title>
        <authorList>
            <person name="Miljkovic M."/>
            <person name="Kojic M."/>
        </authorList>
    </citation>
    <scope>NUCLEOTIDE SEQUENCE</scope>
    <source>
        <strain evidence="2">BGTRK10-1</strain>
    </source>
</reference>
<proteinExistence type="predicted"/>
<dbReference type="GO" id="GO:0000287">
    <property type="term" value="F:magnesium ion binding"/>
    <property type="evidence" value="ECO:0007669"/>
    <property type="project" value="InterPro"/>
</dbReference>
<evidence type="ECO:0000313" key="2">
    <source>
        <dbReference type="EMBL" id="CZS71238.1"/>
    </source>
</evidence>
<dbReference type="GO" id="GO:0009036">
    <property type="term" value="F:type II site-specific deoxyribonuclease activity"/>
    <property type="evidence" value="ECO:0007669"/>
    <property type="project" value="InterPro"/>
</dbReference>
<gene>
    <name evidence="2" type="primary">EcoRI like endonuclease</name>
</gene>
<sequence>MSRKNQSDRLTAQQKASEGVLSIFGEDAKIHDSKVGEIAKLTLESLRQKYPNLTFRIRAFITKKEINDSLNKLDSELGTTLILPNANIRPDGGIIEVKDDSNNWRIVLVTEAKRQGKDIENISKGIKVGTKKDQDLMAAGNAIERSHKNISEFANYMLSELHFPYIIFLEGSNFLIQNVIVERPDGTKYTVTYNSGILNRLDRLTASNYGMKFNKNLSENKFIAIENRNIMLQAASMYITSDGSKWTTEQMLKIMLDVSETSLRMLSKDLFTQLAKKD</sequence>
<dbReference type="InterPro" id="IPR011335">
    <property type="entry name" value="Restrct_endonuc-II-like"/>
</dbReference>
<dbReference type="REBASE" id="333733">
    <property type="entry name" value="LraI"/>
</dbReference>
<keyword evidence="2" id="KW-0540">Nuclease</keyword>
<dbReference type="InterPro" id="IPR011336">
    <property type="entry name" value="Restrct_endonuc_II_EcoRI/MunI"/>
</dbReference>
<accession>A0A143Z8X7</accession>
<protein>
    <submittedName>
        <fullName evidence="2">Type II recstriction enzyme-EcoRI like endonuclease</fullName>
    </submittedName>
</protein>
<dbReference type="SUPFAM" id="SSF52980">
    <property type="entry name" value="Restriction endonuclease-like"/>
    <property type="match status" value="1"/>
</dbReference>
<dbReference type="Pfam" id="PF02963">
    <property type="entry name" value="EcoRI"/>
    <property type="match status" value="1"/>
</dbReference>
<dbReference type="GO" id="GO:0009307">
    <property type="term" value="P:DNA restriction-modification system"/>
    <property type="evidence" value="ECO:0007669"/>
    <property type="project" value="InterPro"/>
</dbReference>
<dbReference type="EMBL" id="LT222052">
    <property type="protein sequence ID" value="CZS71238.1"/>
    <property type="molecule type" value="Genomic_DNA"/>
</dbReference>
<dbReference type="GO" id="GO:0003677">
    <property type="term" value="F:DNA binding"/>
    <property type="evidence" value="ECO:0007669"/>
    <property type="project" value="InterPro"/>
</dbReference>
<dbReference type="CDD" id="cd00943">
    <property type="entry name" value="EcoRI-like"/>
    <property type="match status" value="1"/>
</dbReference>
<name>A0A143Z8X7_9LACT</name>
<evidence type="ECO:0000256" key="1">
    <source>
        <dbReference type="ARBA" id="ARBA00022801"/>
    </source>
</evidence>
<dbReference type="AlphaFoldDB" id="A0A143Z8X7"/>
<keyword evidence="2" id="KW-0255">Endonuclease</keyword>